<dbReference type="InterPro" id="IPR028992">
    <property type="entry name" value="Hedgehog/Intein_dom"/>
</dbReference>
<dbReference type="OrthoDB" id="7284755at2"/>
<name>A0A0D6MPN1_9PROT</name>
<evidence type="ECO:0000313" key="2">
    <source>
        <dbReference type="EMBL" id="GAN55662.1"/>
    </source>
</evidence>
<dbReference type="STRING" id="1231623.Tasa_052_025"/>
<dbReference type="RefSeq" id="WP_048851012.1">
    <property type="nucleotide sequence ID" value="NZ_BALE01000052.1"/>
</dbReference>
<dbReference type="EMBL" id="BALE01000052">
    <property type="protein sequence ID" value="GAN55662.1"/>
    <property type="molecule type" value="Genomic_DNA"/>
</dbReference>
<dbReference type="Pfam" id="PF13403">
    <property type="entry name" value="Hint_2"/>
    <property type="match status" value="1"/>
</dbReference>
<protein>
    <recommendedName>
        <fullName evidence="1">Hedgehog/Intein (Hint) domain-containing protein</fullName>
    </recommendedName>
</protein>
<dbReference type="AlphaFoldDB" id="A0A0D6MPN1"/>
<accession>A0A0D6MPN1</accession>
<evidence type="ECO:0000313" key="3">
    <source>
        <dbReference type="Proteomes" id="UP000032679"/>
    </source>
</evidence>
<organism evidence="2 3">
    <name type="scientific">Tanticharoenia sakaeratensis NBRC 103193</name>
    <dbReference type="NCBI Taxonomy" id="1231623"/>
    <lineage>
        <taxon>Bacteria</taxon>
        <taxon>Pseudomonadati</taxon>
        <taxon>Pseudomonadota</taxon>
        <taxon>Alphaproteobacteria</taxon>
        <taxon>Acetobacterales</taxon>
        <taxon>Acetobacteraceae</taxon>
        <taxon>Tanticharoenia</taxon>
    </lineage>
</organism>
<keyword evidence="3" id="KW-1185">Reference proteome</keyword>
<dbReference type="Proteomes" id="UP000032679">
    <property type="component" value="Unassembled WGS sequence"/>
</dbReference>
<evidence type="ECO:0000259" key="1">
    <source>
        <dbReference type="Pfam" id="PF13403"/>
    </source>
</evidence>
<gene>
    <name evidence="2" type="ORF">Tasa_052_025</name>
</gene>
<sequence>MATHTGLVSIIEAGCTDGLQGSAAARDVASLADVRRHVASGSVMMADGVAVLCGDAPGDGDRAAVFVQGLRIATLAGSEAVEGLSPGATVLTPRGPRIVARVEHRQVDAASHRRRDVLYPVRVKAGALADGVPSRDLLLLQDQCLVLDGALVPARMLVNGVSVVIEREMRSYLCLRIEWQKSGWAAASAGESPLVTASPMAVSAVYQEVARRAGVAAASAGLASDAGLRVVTDTGEVIAPLTVRGGVARFILPGDVQSVRLRSGTSCPADRGGAFIDDRRTLGVLVGAISLHSDVQQVEISTHLHDADLDGWSMVESAPMRWTTGDAFVPLGMSLSGSVRMLAVQVVASGCCQVEACLAVPAA</sequence>
<feature type="domain" description="Hedgehog/Intein (Hint)" evidence="1">
    <location>
        <begin position="66"/>
        <end position="170"/>
    </location>
</feature>
<reference evidence="2 3" key="1">
    <citation type="submission" date="2012-10" db="EMBL/GenBank/DDBJ databases">
        <title>Genome sequencing of Tanticharoenia sakaeratensis NBRC 103193.</title>
        <authorList>
            <person name="Azuma Y."/>
            <person name="Hadano H."/>
            <person name="Hirakawa H."/>
            <person name="Matsushita K."/>
        </authorList>
    </citation>
    <scope>NUCLEOTIDE SEQUENCE [LARGE SCALE GENOMIC DNA]</scope>
    <source>
        <strain evidence="2 3">NBRC 103193</strain>
    </source>
</reference>
<proteinExistence type="predicted"/>
<comment type="caution">
    <text evidence="2">The sequence shown here is derived from an EMBL/GenBank/DDBJ whole genome shotgun (WGS) entry which is preliminary data.</text>
</comment>